<dbReference type="SMART" id="SM00220">
    <property type="entry name" value="S_TKc"/>
    <property type="match status" value="1"/>
</dbReference>
<dbReference type="GO" id="GO:0004709">
    <property type="term" value="F:MAP kinase kinase kinase activity"/>
    <property type="evidence" value="ECO:0007669"/>
    <property type="project" value="UniProtKB-ARBA"/>
</dbReference>
<dbReference type="SUPFAM" id="SSF56112">
    <property type="entry name" value="Protein kinase-like (PK-like)"/>
    <property type="match status" value="1"/>
</dbReference>
<feature type="compositionally biased region" description="Basic and acidic residues" evidence="7">
    <location>
        <begin position="1224"/>
        <end position="1235"/>
    </location>
</feature>
<evidence type="ECO:0000256" key="4">
    <source>
        <dbReference type="ARBA" id="ARBA00022777"/>
    </source>
</evidence>
<evidence type="ECO:0000313" key="9">
    <source>
        <dbReference type="EMBL" id="CBQ71875.1"/>
    </source>
</evidence>
<feature type="compositionally biased region" description="Polar residues" evidence="7">
    <location>
        <begin position="1290"/>
        <end position="1311"/>
    </location>
</feature>
<feature type="compositionally biased region" description="Basic and acidic residues" evidence="7">
    <location>
        <begin position="1259"/>
        <end position="1273"/>
    </location>
</feature>
<dbReference type="PROSITE" id="PS00108">
    <property type="entry name" value="PROTEIN_KINASE_ST"/>
    <property type="match status" value="1"/>
</dbReference>
<keyword evidence="2" id="KW-0808">Transferase</keyword>
<feature type="compositionally biased region" description="Polar residues" evidence="7">
    <location>
        <begin position="614"/>
        <end position="624"/>
    </location>
</feature>
<feature type="compositionally biased region" description="Low complexity" evidence="7">
    <location>
        <begin position="1107"/>
        <end position="1117"/>
    </location>
</feature>
<feature type="compositionally biased region" description="Low complexity" evidence="7">
    <location>
        <begin position="257"/>
        <end position="278"/>
    </location>
</feature>
<evidence type="ECO:0000256" key="1">
    <source>
        <dbReference type="ARBA" id="ARBA00006529"/>
    </source>
</evidence>
<feature type="compositionally biased region" description="Low complexity" evidence="7">
    <location>
        <begin position="62"/>
        <end position="77"/>
    </location>
</feature>
<evidence type="ECO:0000256" key="5">
    <source>
        <dbReference type="ARBA" id="ARBA00022840"/>
    </source>
</evidence>
<comment type="similarity">
    <text evidence="1">Belongs to the protein kinase superfamily. STE Ser/Thr protein kinase family. MAP kinase kinase kinase subfamily.</text>
</comment>
<protein>
    <submittedName>
        <fullName evidence="9">Related to BCK1 ser/thr protein kinase of the MEKK family</fullName>
    </submittedName>
</protein>
<feature type="compositionally biased region" description="Basic and acidic residues" evidence="7">
    <location>
        <begin position="749"/>
        <end position="761"/>
    </location>
</feature>
<dbReference type="Gene3D" id="1.10.510.10">
    <property type="entry name" value="Transferase(Phosphotransferase) domain 1"/>
    <property type="match status" value="1"/>
</dbReference>
<feature type="compositionally biased region" description="Polar residues" evidence="7">
    <location>
        <begin position="1142"/>
        <end position="1152"/>
    </location>
</feature>
<keyword evidence="5 6" id="KW-0067">ATP-binding</keyword>
<feature type="region of interest" description="Disordered" evidence="7">
    <location>
        <begin position="495"/>
        <end position="548"/>
    </location>
</feature>
<feature type="compositionally biased region" description="Low complexity" evidence="7">
    <location>
        <begin position="167"/>
        <end position="192"/>
    </location>
</feature>
<evidence type="ECO:0000256" key="6">
    <source>
        <dbReference type="PROSITE-ProRule" id="PRU10141"/>
    </source>
</evidence>
<keyword evidence="3 6" id="KW-0547">Nucleotide-binding</keyword>
<name>E6ZXB8_SPORE</name>
<dbReference type="InterPro" id="IPR000719">
    <property type="entry name" value="Prot_kinase_dom"/>
</dbReference>
<dbReference type="VEuPathDB" id="FungiDB:sr12731"/>
<evidence type="ECO:0000259" key="8">
    <source>
        <dbReference type="PROSITE" id="PS50011"/>
    </source>
</evidence>
<feature type="compositionally biased region" description="Polar residues" evidence="7">
    <location>
        <begin position="11"/>
        <end position="29"/>
    </location>
</feature>
<feature type="compositionally biased region" description="Low complexity" evidence="7">
    <location>
        <begin position="1208"/>
        <end position="1219"/>
    </location>
</feature>
<organism evidence="9 10">
    <name type="scientific">Sporisorium reilianum (strain SRZ2)</name>
    <name type="common">Maize head smut fungus</name>
    <dbReference type="NCBI Taxonomy" id="999809"/>
    <lineage>
        <taxon>Eukaryota</taxon>
        <taxon>Fungi</taxon>
        <taxon>Dikarya</taxon>
        <taxon>Basidiomycota</taxon>
        <taxon>Ustilaginomycotina</taxon>
        <taxon>Ustilaginomycetes</taxon>
        <taxon>Ustilaginales</taxon>
        <taxon>Ustilaginaceae</taxon>
        <taxon>Sporisorium</taxon>
    </lineage>
</organism>
<feature type="compositionally biased region" description="Polar residues" evidence="7">
    <location>
        <begin position="598"/>
        <end position="607"/>
    </location>
</feature>
<feature type="compositionally biased region" description="Polar residues" evidence="7">
    <location>
        <begin position="294"/>
        <end position="315"/>
    </location>
</feature>
<feature type="region of interest" description="Disordered" evidence="7">
    <location>
        <begin position="1032"/>
        <end position="1322"/>
    </location>
</feature>
<dbReference type="InterPro" id="IPR008271">
    <property type="entry name" value="Ser/Thr_kinase_AS"/>
</dbReference>
<feature type="binding site" evidence="6">
    <location>
        <position position="1703"/>
    </location>
    <ligand>
        <name>ATP</name>
        <dbReference type="ChEBI" id="CHEBI:30616"/>
    </ligand>
</feature>
<dbReference type="InterPro" id="IPR017441">
    <property type="entry name" value="Protein_kinase_ATP_BS"/>
</dbReference>
<feature type="compositionally biased region" description="Low complexity" evidence="7">
    <location>
        <begin position="1153"/>
        <end position="1181"/>
    </location>
</feature>
<feature type="region of interest" description="Disordered" evidence="7">
    <location>
        <begin position="563"/>
        <end position="856"/>
    </location>
</feature>
<feature type="compositionally biased region" description="Low complexity" evidence="7">
    <location>
        <begin position="1493"/>
        <end position="1507"/>
    </location>
</feature>
<feature type="compositionally biased region" description="Basic and acidic residues" evidence="7">
    <location>
        <begin position="668"/>
        <end position="683"/>
    </location>
</feature>
<feature type="compositionally biased region" description="Polar residues" evidence="7">
    <location>
        <begin position="710"/>
        <end position="721"/>
    </location>
</feature>
<feature type="compositionally biased region" description="Polar residues" evidence="7">
    <location>
        <begin position="1032"/>
        <end position="1045"/>
    </location>
</feature>
<feature type="compositionally biased region" description="Basic and acidic residues" evidence="7">
    <location>
        <begin position="696"/>
        <end position="709"/>
    </location>
</feature>
<feature type="compositionally biased region" description="Low complexity" evidence="7">
    <location>
        <begin position="1650"/>
        <end position="1667"/>
    </location>
</feature>
<feature type="compositionally biased region" description="Low complexity" evidence="7">
    <location>
        <begin position="1340"/>
        <end position="1350"/>
    </location>
</feature>
<feature type="compositionally biased region" description="Pro residues" evidence="7">
    <location>
        <begin position="326"/>
        <end position="340"/>
    </location>
</feature>
<gene>
    <name evidence="9" type="ORF">sr12731</name>
</gene>
<dbReference type="FunFam" id="1.10.510.10:FF:000182">
    <property type="entry name" value="MAP kinase kinase kinase mkh1"/>
    <property type="match status" value="1"/>
</dbReference>
<dbReference type="PANTHER" id="PTHR48016">
    <property type="entry name" value="MAP KINASE KINASE KINASE SSK2-RELATED-RELATED"/>
    <property type="match status" value="1"/>
</dbReference>
<dbReference type="GO" id="GO:0005524">
    <property type="term" value="F:ATP binding"/>
    <property type="evidence" value="ECO:0007669"/>
    <property type="project" value="UniProtKB-UniRule"/>
</dbReference>
<feature type="region of interest" description="Disordered" evidence="7">
    <location>
        <begin position="1645"/>
        <end position="1669"/>
    </location>
</feature>
<proteinExistence type="inferred from homology"/>
<dbReference type="HOGENOM" id="CLU_231720_0_0_1"/>
<feature type="compositionally biased region" description="Polar residues" evidence="7">
    <location>
        <begin position="786"/>
        <end position="798"/>
    </location>
</feature>
<feature type="compositionally biased region" description="Polar residues" evidence="7">
    <location>
        <begin position="1361"/>
        <end position="1375"/>
    </location>
</feature>
<feature type="region of interest" description="Disordered" evidence="7">
    <location>
        <begin position="1336"/>
        <end position="1530"/>
    </location>
</feature>
<dbReference type="Pfam" id="PF00069">
    <property type="entry name" value="Pkinase"/>
    <property type="match status" value="1"/>
</dbReference>
<dbReference type="PROSITE" id="PS00107">
    <property type="entry name" value="PROTEIN_KINASE_ATP"/>
    <property type="match status" value="1"/>
</dbReference>
<dbReference type="Proteomes" id="UP000008867">
    <property type="component" value="Chromosome 3"/>
</dbReference>
<feature type="compositionally biased region" description="Polar residues" evidence="7">
    <location>
        <begin position="526"/>
        <end position="536"/>
    </location>
</feature>
<keyword evidence="10" id="KW-1185">Reference proteome</keyword>
<feature type="domain" description="Protein kinase" evidence="8">
    <location>
        <begin position="1674"/>
        <end position="1941"/>
    </location>
</feature>
<evidence type="ECO:0000256" key="7">
    <source>
        <dbReference type="SAM" id="MobiDB-lite"/>
    </source>
</evidence>
<feature type="compositionally biased region" description="Polar residues" evidence="7">
    <location>
        <begin position="1240"/>
        <end position="1252"/>
    </location>
</feature>
<dbReference type="GO" id="GO:0000196">
    <property type="term" value="P:cell integrity MAPK cascade"/>
    <property type="evidence" value="ECO:0007669"/>
    <property type="project" value="UniProtKB-ARBA"/>
</dbReference>
<feature type="compositionally biased region" description="Polar residues" evidence="7">
    <location>
        <begin position="1449"/>
        <end position="1464"/>
    </location>
</feature>
<dbReference type="PROSITE" id="PS50011">
    <property type="entry name" value="PROTEIN_KINASE_DOM"/>
    <property type="match status" value="1"/>
</dbReference>
<feature type="compositionally biased region" description="Basic and acidic residues" evidence="7">
    <location>
        <begin position="1426"/>
        <end position="1440"/>
    </location>
</feature>
<dbReference type="FunFam" id="3.30.200.20:FF:000387">
    <property type="entry name" value="Serine/threonine-protein kinase STE11"/>
    <property type="match status" value="1"/>
</dbReference>
<evidence type="ECO:0000256" key="2">
    <source>
        <dbReference type="ARBA" id="ARBA00022679"/>
    </source>
</evidence>
<evidence type="ECO:0000256" key="3">
    <source>
        <dbReference type="ARBA" id="ARBA00022741"/>
    </source>
</evidence>
<feature type="region of interest" description="Disordered" evidence="7">
    <location>
        <begin position="1"/>
        <end position="103"/>
    </location>
</feature>
<dbReference type="EMBL" id="FQ311452">
    <property type="protein sequence ID" value="CBQ71875.1"/>
    <property type="molecule type" value="Genomic_DNA"/>
</dbReference>
<dbReference type="CDD" id="cd06629">
    <property type="entry name" value="STKc_Bck1_like"/>
    <property type="match status" value="1"/>
</dbReference>
<accession>E6ZXB8</accession>
<reference evidence="9 10" key="1">
    <citation type="journal article" date="2010" name="Science">
        <title>Pathogenicity determinants in smut fungi revealed by genome comparison.</title>
        <authorList>
            <person name="Schirawski J."/>
            <person name="Mannhaupt G."/>
            <person name="Muench K."/>
            <person name="Brefort T."/>
            <person name="Schipper K."/>
            <person name="Doehlemann G."/>
            <person name="Di Stasio M."/>
            <person name="Roessel N."/>
            <person name="Mendoza-Mendoza A."/>
            <person name="Pester D."/>
            <person name="Mueller O."/>
            <person name="Winterberg B."/>
            <person name="Meyer E."/>
            <person name="Ghareeb H."/>
            <person name="Wollenberg T."/>
            <person name="Muensterkoetter M."/>
            <person name="Wong P."/>
            <person name="Walter M."/>
            <person name="Stukenbrock E."/>
            <person name="Gueldener U."/>
            <person name="Kahmann R."/>
        </authorList>
    </citation>
    <scope>NUCLEOTIDE SEQUENCE [LARGE SCALE GENOMIC DNA]</scope>
    <source>
        <strain evidence="10">SRZ2</strain>
    </source>
</reference>
<feature type="compositionally biased region" description="Polar residues" evidence="7">
    <location>
        <begin position="207"/>
        <end position="222"/>
    </location>
</feature>
<keyword evidence="4 9" id="KW-0418">Kinase</keyword>
<feature type="compositionally biased region" description="Polar residues" evidence="7">
    <location>
        <begin position="815"/>
        <end position="830"/>
    </location>
</feature>
<dbReference type="eggNOG" id="KOG0198">
    <property type="taxonomic scope" value="Eukaryota"/>
</dbReference>
<feature type="compositionally biased region" description="Polar residues" evidence="7">
    <location>
        <begin position="567"/>
        <end position="579"/>
    </location>
</feature>
<dbReference type="InterPro" id="IPR011009">
    <property type="entry name" value="Kinase-like_dom_sf"/>
</dbReference>
<evidence type="ECO:0000313" key="10">
    <source>
        <dbReference type="Proteomes" id="UP000008867"/>
    </source>
</evidence>
<feature type="region of interest" description="Disordered" evidence="7">
    <location>
        <begin position="116"/>
        <end position="398"/>
    </location>
</feature>
<dbReference type="PANTHER" id="PTHR48016:SF48">
    <property type="entry name" value="SERINE_THREONINE-PROTEIN KINASE BCK1_SLK1_SSP31"/>
    <property type="match status" value="1"/>
</dbReference>
<feature type="compositionally biased region" description="Pro residues" evidence="7">
    <location>
        <begin position="497"/>
        <end position="511"/>
    </location>
</feature>
<sequence>MSYHPDPFVSSPANSQPDPTWQLHSSTDSYLHWDANPKSPTEPHPPRSSTANAAPVMSRLRSTSSVATTSAPASHTPAEPPQPDSASIVSHHGHATSPERPVSPSYFTKLYFQAPNRSSSGTSPTITFTGAPAEPSLLVNAQTPPPLPDGVQSTAHLADPARDALSTRRSSVSAVASAPASSSAMPMSPTLSTRSAAGAHGFFASLRPSSPGNLSINTSSRAQDGEGSVKPRRPSSVFEHVGNVWERFGRKVHHTRTATSEQQSSSASHSRRSASQASPPIGLTPESADAFDTARTSPSDSFISQASPSQSTTTDSECRTPATPGAEPPAPISTPQPLPSAPAYTSISAPDTPANAPQQDEVEELPYLAPESPAPSQLQSAGPFVDSPRIASGHRSVASHRRTSSLFERVLIQVTDDNERFSVVDISGVDSADAIKERMFAKLHLFDADHSSFQLFRTEIGQSEATGPVVSDDALLVLCLQMGDDRGTLKFLVQQTAPPPNSTVRAMPPPTSGTVPQRALNDVRRTSATGSAASQHLRTESQSSKSSLSDALVYPEMFGADGGYEGSNRNSGSSLTRSKAQARRALPSAPPIDDLRSPTHSQASQGVFQDRRSIASSADGSANESVARHSGFASESTPSVILTQRSSSISANTPEAPGSASSGGRRSSHVDDDKPRSDAEPHAIRSLHAPANGSAHRQERSDEGARDSSRQQTLGPTSGLTLHNARSMDDLHRPAQPAPEPSTMTTQAEVRKQAGMDRDGRYPAPAIMRPSTAAPAGTGARDTGSSHRQYSSDAQSSGRPPVDPASGLDARMLQRNRSAQAAIPSSQQLVSHGPVRMSSQPQIRSPPMQNAYVGQAQVDPRFNAQPPHSAHAMQARPSNMVARPQYSAPASYAGPPTYQAQSFAQGTPRPIAPGYVNEFGVRAPASGPNFNTYHGHDPRMNANAMQGSLTPRPYSYHEQPAMHQHPVYRPYQQPGYVAPSPYRTREDPFTTRYFPASSSRQVSEFQMQAGRLEPGMTVQQTLRTQEVIRTQTPVGSPGQFHQTSHAHPPGPSYGPRDPRQPVQTPQYAGVQAYPNAPGAAPPMHLRPSYQGSAVPNPHHAPPPRPQSFPSAQQQQQQTVRSAHDRQPAPPAGHAGAQMRVQPFNSSAGRQSMPQQQNQQQLQQQQQQQQQQPPRHYSQQEQVGSGVAMAGAESHRRDPPARTNASERSSGSSFSSQGSSQHRRPSNEDRNSRASIEESFSAPTSARSSQSEPVSAKPANAEHRSSYADSGRDLADDELENVRPLPKLPHSSATTPTDSSNPASLSINSAAGGSTRRSEDEDTLRAGEWAKLWRSIDPKADGAASGTAISGSSGGDGDTVRAEQSTPEPSRPQTNEALDPPRASNLSLPPEDTGTFASFGSFDDDESESGTWAQPLDSDVNAPRLPLRLDADSDRSSDDHGTLLPGEGTLLQSSAQGGLNSSNSPKRPELRLTIDPAAGPTLVTPTLPRGAGNSPRPSSSHLSSALTSGGITRSNSFAGRDDDWAFRPPPEQLYENLDDFFPKHDLDKPLLDTAAVPESPMVSSPKSDTAAGVASSPPAVSAPGPEQPLSHRSRLKKSIRLVAQDRKRFLDRFEKRPAAQGAETGNGLVRRRSTKLWGTKVVEMTPGQELATPPSAVSAESPSSDTSSQKPVFKWVKGDLIGKGTYGRVYLALNATTGEMIAVKQVELPRTASDREDSRQKGVVAALKSEIETLKDLDHPHIVSYLGFEETTTFLSIFLEYVPGGSVGSCLRKHGKFEEPTIKSFLHQILEGLAYLHSKGILHRDLKADNILVDFEGICKISDFGTVRRSDDIYGNVENMSLQGSIFWMAPEVVSLSKKGYSAKIDIWSLGCVVLEMFAGRRPWSDDEAVQAMFKIGAERKAPPIPADVKLSKQAAHFLKNCFEVDPAKRPTAQRLLDHVFSVPDEAWHFRQSALWRSLQR</sequence>
<feature type="compositionally biased region" description="Polar residues" evidence="7">
    <location>
        <begin position="116"/>
        <end position="128"/>
    </location>
</feature>
<dbReference type="OrthoDB" id="266718at2759"/>
<feature type="region of interest" description="Disordered" evidence="7">
    <location>
        <begin position="1555"/>
        <end position="1592"/>
    </location>
</feature>
<feature type="compositionally biased region" description="Low complexity" evidence="7">
    <location>
        <begin position="1569"/>
        <end position="1583"/>
    </location>
</feature>
<feature type="compositionally biased region" description="Polar residues" evidence="7">
    <location>
        <begin position="633"/>
        <end position="653"/>
    </location>
</feature>
<dbReference type="InterPro" id="IPR050538">
    <property type="entry name" value="MAP_kinase_kinase_kinase"/>
</dbReference>